<sequence length="188" mass="20066">MGSCLSAPIDTSTYPFSARTTVFLSISIDNGPAERIVIQLYNDISPKTSANFHALCTGEKGVGGSGCKLWYKGSSVHRVKNGQFVQGGDFTHGNGRGGESIFGERFADENFDLKHDKAGLLSMANSGKDTNGSQFFITSSAAPQLDGKHVVFGEVLEGMDVVHRIERIPVDANDKPLQPVTIVDCGAL</sequence>
<evidence type="ECO:0000259" key="5">
    <source>
        <dbReference type="PROSITE" id="PS50072"/>
    </source>
</evidence>
<comment type="similarity">
    <text evidence="4">Belongs to the cyclophilin-type PPIase family.</text>
</comment>
<dbReference type="Proteomes" id="UP000305067">
    <property type="component" value="Unassembled WGS sequence"/>
</dbReference>
<evidence type="ECO:0000256" key="2">
    <source>
        <dbReference type="ARBA" id="ARBA00023110"/>
    </source>
</evidence>
<keyword evidence="2 4" id="KW-0697">Rotamase</keyword>
<dbReference type="Pfam" id="PF00160">
    <property type="entry name" value="Pro_isomerase"/>
    <property type="match status" value="1"/>
</dbReference>
<evidence type="ECO:0000313" key="6">
    <source>
        <dbReference type="EMBL" id="TFK97146.1"/>
    </source>
</evidence>
<name>A0A5C3Q6I5_9AGAR</name>
<dbReference type="SUPFAM" id="SSF50891">
    <property type="entry name" value="Cyclophilin-like"/>
    <property type="match status" value="1"/>
</dbReference>
<dbReference type="InterPro" id="IPR002130">
    <property type="entry name" value="Cyclophilin-type_PPIase_dom"/>
</dbReference>
<evidence type="ECO:0000256" key="4">
    <source>
        <dbReference type="RuleBase" id="RU363019"/>
    </source>
</evidence>
<dbReference type="PANTHER" id="PTHR11071">
    <property type="entry name" value="PEPTIDYL-PROLYL CIS-TRANS ISOMERASE"/>
    <property type="match status" value="1"/>
</dbReference>
<dbReference type="InterPro" id="IPR029000">
    <property type="entry name" value="Cyclophilin-like_dom_sf"/>
</dbReference>
<dbReference type="GO" id="GO:0003755">
    <property type="term" value="F:peptidyl-prolyl cis-trans isomerase activity"/>
    <property type="evidence" value="ECO:0007669"/>
    <property type="project" value="UniProtKB-UniRule"/>
</dbReference>
<accession>A0A5C3Q6I5</accession>
<organism evidence="6 7">
    <name type="scientific">Pterulicium gracile</name>
    <dbReference type="NCBI Taxonomy" id="1884261"/>
    <lineage>
        <taxon>Eukaryota</taxon>
        <taxon>Fungi</taxon>
        <taxon>Dikarya</taxon>
        <taxon>Basidiomycota</taxon>
        <taxon>Agaricomycotina</taxon>
        <taxon>Agaricomycetes</taxon>
        <taxon>Agaricomycetidae</taxon>
        <taxon>Agaricales</taxon>
        <taxon>Pleurotineae</taxon>
        <taxon>Pterulaceae</taxon>
        <taxon>Pterulicium</taxon>
    </lineage>
</organism>
<evidence type="ECO:0000256" key="3">
    <source>
        <dbReference type="ARBA" id="ARBA00023235"/>
    </source>
</evidence>
<keyword evidence="3 4" id="KW-0413">Isomerase</keyword>
<dbReference type="GO" id="GO:0005737">
    <property type="term" value="C:cytoplasm"/>
    <property type="evidence" value="ECO:0007669"/>
    <property type="project" value="TreeGrafter"/>
</dbReference>
<comment type="catalytic activity">
    <reaction evidence="1 4">
        <text>[protein]-peptidylproline (omega=180) = [protein]-peptidylproline (omega=0)</text>
        <dbReference type="Rhea" id="RHEA:16237"/>
        <dbReference type="Rhea" id="RHEA-COMP:10747"/>
        <dbReference type="Rhea" id="RHEA-COMP:10748"/>
        <dbReference type="ChEBI" id="CHEBI:83833"/>
        <dbReference type="ChEBI" id="CHEBI:83834"/>
        <dbReference type="EC" id="5.2.1.8"/>
    </reaction>
</comment>
<comment type="function">
    <text evidence="4">PPIases accelerate the folding of proteins. It catalyzes the cis-trans isomerization of proline imidic peptide bonds in oligopeptides.</text>
</comment>
<reference evidence="6 7" key="1">
    <citation type="journal article" date="2019" name="Nat. Ecol. Evol.">
        <title>Megaphylogeny resolves global patterns of mushroom evolution.</title>
        <authorList>
            <person name="Varga T."/>
            <person name="Krizsan K."/>
            <person name="Foldi C."/>
            <person name="Dima B."/>
            <person name="Sanchez-Garcia M."/>
            <person name="Sanchez-Ramirez S."/>
            <person name="Szollosi G.J."/>
            <person name="Szarkandi J.G."/>
            <person name="Papp V."/>
            <person name="Albert L."/>
            <person name="Andreopoulos W."/>
            <person name="Angelini C."/>
            <person name="Antonin V."/>
            <person name="Barry K.W."/>
            <person name="Bougher N.L."/>
            <person name="Buchanan P."/>
            <person name="Buyck B."/>
            <person name="Bense V."/>
            <person name="Catcheside P."/>
            <person name="Chovatia M."/>
            <person name="Cooper J."/>
            <person name="Damon W."/>
            <person name="Desjardin D."/>
            <person name="Finy P."/>
            <person name="Geml J."/>
            <person name="Haridas S."/>
            <person name="Hughes K."/>
            <person name="Justo A."/>
            <person name="Karasinski D."/>
            <person name="Kautmanova I."/>
            <person name="Kiss B."/>
            <person name="Kocsube S."/>
            <person name="Kotiranta H."/>
            <person name="LaButti K.M."/>
            <person name="Lechner B.E."/>
            <person name="Liimatainen K."/>
            <person name="Lipzen A."/>
            <person name="Lukacs Z."/>
            <person name="Mihaltcheva S."/>
            <person name="Morgado L.N."/>
            <person name="Niskanen T."/>
            <person name="Noordeloos M.E."/>
            <person name="Ohm R.A."/>
            <person name="Ortiz-Santana B."/>
            <person name="Ovrebo C."/>
            <person name="Racz N."/>
            <person name="Riley R."/>
            <person name="Savchenko A."/>
            <person name="Shiryaev A."/>
            <person name="Soop K."/>
            <person name="Spirin V."/>
            <person name="Szebenyi C."/>
            <person name="Tomsovsky M."/>
            <person name="Tulloss R.E."/>
            <person name="Uehling J."/>
            <person name="Grigoriev I.V."/>
            <person name="Vagvolgyi C."/>
            <person name="Papp T."/>
            <person name="Martin F.M."/>
            <person name="Miettinen O."/>
            <person name="Hibbett D.S."/>
            <person name="Nagy L.G."/>
        </authorList>
    </citation>
    <scope>NUCLEOTIDE SEQUENCE [LARGE SCALE GENOMIC DNA]</scope>
    <source>
        <strain evidence="6 7">CBS 309.79</strain>
    </source>
</reference>
<dbReference type="STRING" id="1884261.A0A5C3Q6I5"/>
<dbReference type="OrthoDB" id="193499at2759"/>
<dbReference type="GO" id="GO:0016018">
    <property type="term" value="F:cyclosporin A binding"/>
    <property type="evidence" value="ECO:0007669"/>
    <property type="project" value="TreeGrafter"/>
</dbReference>
<dbReference type="PROSITE" id="PS50072">
    <property type="entry name" value="CSA_PPIASE_2"/>
    <property type="match status" value="1"/>
</dbReference>
<evidence type="ECO:0000256" key="1">
    <source>
        <dbReference type="ARBA" id="ARBA00000971"/>
    </source>
</evidence>
<dbReference type="PIRSF" id="PIRSF001467">
    <property type="entry name" value="Peptidylpro_ismrse"/>
    <property type="match status" value="1"/>
</dbReference>
<dbReference type="Gene3D" id="2.40.100.10">
    <property type="entry name" value="Cyclophilin-like"/>
    <property type="match status" value="1"/>
</dbReference>
<dbReference type="PRINTS" id="PR00153">
    <property type="entry name" value="CSAPPISMRASE"/>
</dbReference>
<gene>
    <name evidence="6" type="ORF">BDV98DRAFT_554425</name>
</gene>
<dbReference type="PANTHER" id="PTHR11071:SF561">
    <property type="entry name" value="PEPTIDYL-PROLYL CIS-TRANS ISOMERASE D-RELATED"/>
    <property type="match status" value="1"/>
</dbReference>
<protein>
    <recommendedName>
        <fullName evidence="4">Peptidyl-prolyl cis-trans isomerase</fullName>
        <shortName evidence="4">PPIase</shortName>
        <ecNumber evidence="4">5.2.1.8</ecNumber>
    </recommendedName>
</protein>
<feature type="domain" description="PPIase cyclophilin-type" evidence="5">
    <location>
        <begin position="23"/>
        <end position="187"/>
    </location>
</feature>
<dbReference type="FunFam" id="2.40.100.10:FF:000022">
    <property type="entry name" value="Peptidyl-prolyl cis-trans isomerase CYP95"/>
    <property type="match status" value="1"/>
</dbReference>
<dbReference type="GO" id="GO:0006457">
    <property type="term" value="P:protein folding"/>
    <property type="evidence" value="ECO:0007669"/>
    <property type="project" value="TreeGrafter"/>
</dbReference>
<dbReference type="EC" id="5.2.1.8" evidence="4"/>
<evidence type="ECO:0000313" key="7">
    <source>
        <dbReference type="Proteomes" id="UP000305067"/>
    </source>
</evidence>
<dbReference type="InterPro" id="IPR024936">
    <property type="entry name" value="Cyclophilin-type_PPIase"/>
</dbReference>
<proteinExistence type="inferred from homology"/>
<keyword evidence="7" id="KW-1185">Reference proteome</keyword>
<dbReference type="EMBL" id="ML178850">
    <property type="protein sequence ID" value="TFK97146.1"/>
    <property type="molecule type" value="Genomic_DNA"/>
</dbReference>
<dbReference type="AlphaFoldDB" id="A0A5C3Q6I5"/>